<sequence>MPPRRFSRYTFTSAVLDDDDNLLLTEPEPFRFRELADNRIHIAADGDTLFTLAHRFFDGLPRPAGLWWIIADFQPDPILDPTLKLARGRAMFLPSVRTITDEVFSETRRGEATP</sequence>
<evidence type="ECO:0000313" key="1">
    <source>
        <dbReference type="EMBL" id="KKN72170.1"/>
    </source>
</evidence>
<organism evidence="1">
    <name type="scientific">marine sediment metagenome</name>
    <dbReference type="NCBI Taxonomy" id="412755"/>
    <lineage>
        <taxon>unclassified sequences</taxon>
        <taxon>metagenomes</taxon>
        <taxon>ecological metagenomes</taxon>
    </lineage>
</organism>
<name>A0A0F9ST49_9ZZZZ</name>
<dbReference type="AlphaFoldDB" id="A0A0F9ST49"/>
<dbReference type="EMBL" id="LAZR01000367">
    <property type="protein sequence ID" value="KKN72170.1"/>
    <property type="molecule type" value="Genomic_DNA"/>
</dbReference>
<comment type="caution">
    <text evidence="1">The sequence shown here is derived from an EMBL/GenBank/DDBJ whole genome shotgun (WGS) entry which is preliminary data.</text>
</comment>
<gene>
    <name evidence="1" type="ORF">LCGC14_0413070</name>
</gene>
<proteinExistence type="predicted"/>
<accession>A0A0F9ST49</accession>
<reference evidence="1" key="1">
    <citation type="journal article" date="2015" name="Nature">
        <title>Complex archaea that bridge the gap between prokaryotes and eukaryotes.</title>
        <authorList>
            <person name="Spang A."/>
            <person name="Saw J.H."/>
            <person name="Jorgensen S.L."/>
            <person name="Zaremba-Niedzwiedzka K."/>
            <person name="Martijn J."/>
            <person name="Lind A.E."/>
            <person name="van Eijk R."/>
            <person name="Schleper C."/>
            <person name="Guy L."/>
            <person name="Ettema T.J."/>
        </authorList>
    </citation>
    <scope>NUCLEOTIDE SEQUENCE</scope>
</reference>
<protein>
    <submittedName>
        <fullName evidence="1">Uncharacterized protein</fullName>
    </submittedName>
</protein>